<proteinExistence type="predicted"/>
<organism evidence="1 2">
    <name type="scientific">Sulfuracidifex tepidarius</name>
    <dbReference type="NCBI Taxonomy" id="1294262"/>
    <lineage>
        <taxon>Archaea</taxon>
        <taxon>Thermoproteota</taxon>
        <taxon>Thermoprotei</taxon>
        <taxon>Sulfolobales</taxon>
        <taxon>Sulfolobaceae</taxon>
        <taxon>Sulfuracidifex</taxon>
    </lineage>
</organism>
<accession>A0A510DT70</accession>
<dbReference type="KEGG" id="step:IC006_0645"/>
<dbReference type="AlphaFoldDB" id="A0A510DT70"/>
<sequence>MDLKKAFIPVFMSLFLISLATPFLASAALPAKPIPYPGPKGPSWCYIPNKETPAVVYPLN</sequence>
<gene>
    <name evidence="1" type="ORF">IC006_0645</name>
</gene>
<dbReference type="EMBL" id="AP018929">
    <property type="protein sequence ID" value="BBG23361.1"/>
    <property type="molecule type" value="Genomic_DNA"/>
</dbReference>
<dbReference type="RefSeq" id="WP_149528323.1">
    <property type="nucleotide sequence ID" value="NZ_AP018929.1"/>
</dbReference>
<protein>
    <submittedName>
        <fullName evidence="1">Uncharacterized protein</fullName>
    </submittedName>
</protein>
<keyword evidence="2" id="KW-1185">Reference proteome</keyword>
<reference evidence="1 2" key="1">
    <citation type="journal article" date="2020" name="Int. J. Syst. Evol. Microbiol.">
        <title>Sulfuracidifex tepidarius gen. nov., sp. nov. and transfer of Sulfolobus metallicus Huber and Stetter 1992 to the genus Sulfuracidifex as Sulfuracidifex metallicus comb. nov.</title>
        <authorList>
            <person name="Itoh T."/>
            <person name="Miura T."/>
            <person name="Sakai H.D."/>
            <person name="Kato S."/>
            <person name="Ohkuma M."/>
            <person name="Takashina T."/>
        </authorList>
    </citation>
    <scope>NUCLEOTIDE SEQUENCE [LARGE SCALE GENOMIC DNA]</scope>
    <source>
        <strain evidence="1 2">IC-006</strain>
    </source>
</reference>
<name>A0A510DT70_9CREN</name>
<evidence type="ECO:0000313" key="1">
    <source>
        <dbReference type="EMBL" id="BBG23361.1"/>
    </source>
</evidence>
<dbReference type="Proteomes" id="UP000322983">
    <property type="component" value="Chromosome"/>
</dbReference>
<evidence type="ECO:0000313" key="2">
    <source>
        <dbReference type="Proteomes" id="UP000322983"/>
    </source>
</evidence>
<dbReference type="GeneID" id="41714473"/>